<evidence type="ECO:0000313" key="3">
    <source>
        <dbReference type="Proteomes" id="UP001372834"/>
    </source>
</evidence>
<accession>A0AAN8SDY1</accession>
<evidence type="ECO:0000256" key="1">
    <source>
        <dbReference type="SAM" id="MobiDB-lite"/>
    </source>
</evidence>
<feature type="compositionally biased region" description="Basic residues" evidence="1">
    <location>
        <begin position="65"/>
        <end position="78"/>
    </location>
</feature>
<organism evidence="2 3">
    <name type="scientific">Polyplax serrata</name>
    <name type="common">Common mouse louse</name>
    <dbReference type="NCBI Taxonomy" id="468196"/>
    <lineage>
        <taxon>Eukaryota</taxon>
        <taxon>Metazoa</taxon>
        <taxon>Ecdysozoa</taxon>
        <taxon>Arthropoda</taxon>
        <taxon>Hexapoda</taxon>
        <taxon>Insecta</taxon>
        <taxon>Pterygota</taxon>
        <taxon>Neoptera</taxon>
        <taxon>Paraneoptera</taxon>
        <taxon>Psocodea</taxon>
        <taxon>Troctomorpha</taxon>
        <taxon>Phthiraptera</taxon>
        <taxon>Anoplura</taxon>
        <taxon>Polyplacidae</taxon>
        <taxon>Polyplax</taxon>
    </lineage>
</organism>
<sequence>MEEGSQNLGCETKRIQIVLGARRTKIVLIFFYRRKKKLKRFAFPRKNEESNHNLNLPNVAEGGRKKPREKRKTLRPNQRKSCLITKKLKRSQLFPRRNSCLYMDYSSRGSDLV</sequence>
<proteinExistence type="predicted"/>
<gene>
    <name evidence="2" type="ORF">RUM43_001484</name>
</gene>
<dbReference type="EMBL" id="JAWJWE010000001">
    <property type="protein sequence ID" value="KAK6645208.1"/>
    <property type="molecule type" value="Genomic_DNA"/>
</dbReference>
<dbReference type="Proteomes" id="UP001372834">
    <property type="component" value="Unassembled WGS sequence"/>
</dbReference>
<protein>
    <submittedName>
        <fullName evidence="2">Uncharacterized protein</fullName>
    </submittedName>
</protein>
<dbReference type="AlphaFoldDB" id="A0AAN8SDY1"/>
<name>A0AAN8SDY1_POLSC</name>
<evidence type="ECO:0000313" key="2">
    <source>
        <dbReference type="EMBL" id="KAK6645208.1"/>
    </source>
</evidence>
<comment type="caution">
    <text evidence="2">The sequence shown here is derived from an EMBL/GenBank/DDBJ whole genome shotgun (WGS) entry which is preliminary data.</text>
</comment>
<feature type="region of interest" description="Disordered" evidence="1">
    <location>
        <begin position="44"/>
        <end position="81"/>
    </location>
</feature>
<reference evidence="2 3" key="1">
    <citation type="submission" date="2023-10" db="EMBL/GenBank/DDBJ databases">
        <title>Genomes of two closely related lineages of the louse Polyplax serrata with different host specificities.</title>
        <authorList>
            <person name="Martinu J."/>
            <person name="Tarabai H."/>
            <person name="Stefka J."/>
            <person name="Hypsa V."/>
        </authorList>
    </citation>
    <scope>NUCLEOTIDE SEQUENCE [LARGE SCALE GENOMIC DNA]</scope>
    <source>
        <strain evidence="2">HR10_N</strain>
    </source>
</reference>